<dbReference type="InterPro" id="IPR029058">
    <property type="entry name" value="AB_hydrolase_fold"/>
</dbReference>
<dbReference type="InterPro" id="IPR051093">
    <property type="entry name" value="Neuroligin/BSAL"/>
</dbReference>
<keyword evidence="3" id="KW-0325">Glycoprotein</keyword>
<evidence type="ECO:0000313" key="7">
    <source>
        <dbReference type="Proteomes" id="UP000792457"/>
    </source>
</evidence>
<keyword evidence="7" id="KW-1185">Reference proteome</keyword>
<dbReference type="InterPro" id="IPR019819">
    <property type="entry name" value="Carboxylesterase_B_CS"/>
</dbReference>
<dbReference type="PROSITE" id="PS00941">
    <property type="entry name" value="CARBOXYLESTERASE_B_2"/>
    <property type="match status" value="1"/>
</dbReference>
<dbReference type="PANTHER" id="PTHR43903">
    <property type="entry name" value="NEUROLIGIN"/>
    <property type="match status" value="1"/>
</dbReference>
<reference evidence="6" key="2">
    <citation type="submission" date="2017-10" db="EMBL/GenBank/DDBJ databases">
        <title>Ladona fulva Genome sequencing and assembly.</title>
        <authorList>
            <person name="Murali S."/>
            <person name="Richards S."/>
            <person name="Bandaranaike D."/>
            <person name="Bellair M."/>
            <person name="Blankenburg K."/>
            <person name="Chao H."/>
            <person name="Dinh H."/>
            <person name="Doddapaneni H."/>
            <person name="Dugan-Rocha S."/>
            <person name="Elkadiri S."/>
            <person name="Gnanaolivu R."/>
            <person name="Hernandez B."/>
            <person name="Skinner E."/>
            <person name="Javaid M."/>
            <person name="Lee S."/>
            <person name="Li M."/>
            <person name="Ming W."/>
            <person name="Munidasa M."/>
            <person name="Muniz J."/>
            <person name="Nguyen L."/>
            <person name="Hughes D."/>
            <person name="Osuji N."/>
            <person name="Pu L.-L."/>
            <person name="Puazo M."/>
            <person name="Qu C."/>
            <person name="Quiroz J."/>
            <person name="Raj R."/>
            <person name="Weissenberger G."/>
            <person name="Xin Y."/>
            <person name="Zou X."/>
            <person name="Han Y."/>
            <person name="Worley K."/>
            <person name="Muzny D."/>
            <person name="Gibbs R."/>
        </authorList>
    </citation>
    <scope>NUCLEOTIDE SEQUENCE</scope>
    <source>
        <strain evidence="6">Sampled in the wild</strain>
    </source>
</reference>
<comment type="caution">
    <text evidence="6">The sequence shown here is derived from an EMBL/GenBank/DDBJ whole genome shotgun (WGS) entry which is preliminary data.</text>
</comment>
<dbReference type="OrthoDB" id="3200163at2759"/>
<evidence type="ECO:0000256" key="2">
    <source>
        <dbReference type="ARBA" id="ARBA00022729"/>
    </source>
</evidence>
<dbReference type="Pfam" id="PF00135">
    <property type="entry name" value="COesterase"/>
    <property type="match status" value="1"/>
</dbReference>
<dbReference type="InterPro" id="IPR002018">
    <property type="entry name" value="CarbesteraseB"/>
</dbReference>
<dbReference type="SUPFAM" id="SSF53474">
    <property type="entry name" value="alpha/beta-Hydrolases"/>
    <property type="match status" value="1"/>
</dbReference>
<keyword evidence="2" id="KW-0732">Signal</keyword>
<dbReference type="EMBL" id="KZ308731">
    <property type="protein sequence ID" value="KAG8233574.1"/>
    <property type="molecule type" value="Genomic_DNA"/>
</dbReference>
<feature type="compositionally biased region" description="Polar residues" evidence="4">
    <location>
        <begin position="19"/>
        <end position="32"/>
    </location>
</feature>
<proteinExistence type="inferred from homology"/>
<protein>
    <recommendedName>
        <fullName evidence="5">Carboxylesterase type B domain-containing protein</fullName>
    </recommendedName>
</protein>
<sequence>MKSAFGDFLELQGFVSHASGSQGAIPATNTPSPDAEAGTRHRKPVDVFLGIPYATPPVRSNRFGPTRTPVPWDGLRPADRLSPVCPQHFPEEVLAVSRALEASGPAAAAAAEAEALRKMPRGRLESLKRLLPHLRRQSEDCLYLNVYAPAQGMLLFPPVVDLN</sequence>
<name>A0A8K0KE44_LADFU</name>
<feature type="region of interest" description="Disordered" evidence="4">
    <location>
        <begin position="19"/>
        <end position="41"/>
    </location>
</feature>
<reference evidence="6" key="1">
    <citation type="submission" date="2013-04" db="EMBL/GenBank/DDBJ databases">
        <authorList>
            <person name="Qu J."/>
            <person name="Murali S.C."/>
            <person name="Bandaranaike D."/>
            <person name="Bellair M."/>
            <person name="Blankenburg K."/>
            <person name="Chao H."/>
            <person name="Dinh H."/>
            <person name="Doddapaneni H."/>
            <person name="Downs B."/>
            <person name="Dugan-Rocha S."/>
            <person name="Elkadiri S."/>
            <person name="Gnanaolivu R.D."/>
            <person name="Hernandez B."/>
            <person name="Javaid M."/>
            <person name="Jayaseelan J.C."/>
            <person name="Lee S."/>
            <person name="Li M."/>
            <person name="Ming W."/>
            <person name="Munidasa M."/>
            <person name="Muniz J."/>
            <person name="Nguyen L."/>
            <person name="Ongeri F."/>
            <person name="Osuji N."/>
            <person name="Pu L.-L."/>
            <person name="Puazo M."/>
            <person name="Qu C."/>
            <person name="Quiroz J."/>
            <person name="Raj R."/>
            <person name="Weissenberger G."/>
            <person name="Xin Y."/>
            <person name="Zou X."/>
            <person name="Han Y."/>
            <person name="Richards S."/>
            <person name="Worley K."/>
            <person name="Muzny D."/>
            <person name="Gibbs R."/>
        </authorList>
    </citation>
    <scope>NUCLEOTIDE SEQUENCE</scope>
    <source>
        <strain evidence="6">Sampled in the wild</strain>
    </source>
</reference>
<dbReference type="AlphaFoldDB" id="A0A8K0KE44"/>
<evidence type="ECO:0000256" key="1">
    <source>
        <dbReference type="ARBA" id="ARBA00005964"/>
    </source>
</evidence>
<feature type="domain" description="Carboxylesterase type B" evidence="5">
    <location>
        <begin position="40"/>
        <end position="151"/>
    </location>
</feature>
<evidence type="ECO:0000313" key="6">
    <source>
        <dbReference type="EMBL" id="KAG8233574.1"/>
    </source>
</evidence>
<comment type="similarity">
    <text evidence="1">Belongs to the type-B carboxylesterase/lipase family.</text>
</comment>
<gene>
    <name evidence="6" type="ORF">J437_LFUL000985</name>
</gene>
<evidence type="ECO:0000256" key="3">
    <source>
        <dbReference type="ARBA" id="ARBA00023180"/>
    </source>
</evidence>
<organism evidence="6 7">
    <name type="scientific">Ladona fulva</name>
    <name type="common">Scarce chaser dragonfly</name>
    <name type="synonym">Libellula fulva</name>
    <dbReference type="NCBI Taxonomy" id="123851"/>
    <lineage>
        <taxon>Eukaryota</taxon>
        <taxon>Metazoa</taxon>
        <taxon>Ecdysozoa</taxon>
        <taxon>Arthropoda</taxon>
        <taxon>Hexapoda</taxon>
        <taxon>Insecta</taxon>
        <taxon>Pterygota</taxon>
        <taxon>Palaeoptera</taxon>
        <taxon>Odonata</taxon>
        <taxon>Epiprocta</taxon>
        <taxon>Anisoptera</taxon>
        <taxon>Libelluloidea</taxon>
        <taxon>Libellulidae</taxon>
        <taxon>Ladona</taxon>
    </lineage>
</organism>
<accession>A0A8K0KE44</accession>
<dbReference type="Proteomes" id="UP000792457">
    <property type="component" value="Unassembled WGS sequence"/>
</dbReference>
<evidence type="ECO:0000259" key="5">
    <source>
        <dbReference type="Pfam" id="PF00135"/>
    </source>
</evidence>
<dbReference type="Gene3D" id="3.40.50.1820">
    <property type="entry name" value="alpha/beta hydrolase"/>
    <property type="match status" value="1"/>
</dbReference>
<evidence type="ECO:0000256" key="4">
    <source>
        <dbReference type="SAM" id="MobiDB-lite"/>
    </source>
</evidence>